<dbReference type="Proteomes" id="UP000597762">
    <property type="component" value="Unassembled WGS sequence"/>
</dbReference>
<dbReference type="EMBL" id="CAHIKZ030001668">
    <property type="protein sequence ID" value="CAE1271953.1"/>
    <property type="molecule type" value="Genomic_DNA"/>
</dbReference>
<accession>A0A812CH50</accession>
<keyword evidence="2" id="KW-1185">Reference proteome</keyword>
<reference evidence="1" key="1">
    <citation type="submission" date="2021-01" db="EMBL/GenBank/DDBJ databases">
        <authorList>
            <person name="Li R."/>
            <person name="Bekaert M."/>
        </authorList>
    </citation>
    <scope>NUCLEOTIDE SEQUENCE</scope>
    <source>
        <strain evidence="1">Farmed</strain>
    </source>
</reference>
<gene>
    <name evidence="1" type="ORF">SPHA_37453</name>
</gene>
<dbReference type="AlphaFoldDB" id="A0A812CH50"/>
<evidence type="ECO:0000313" key="1">
    <source>
        <dbReference type="EMBL" id="CAE1271953.1"/>
    </source>
</evidence>
<protein>
    <submittedName>
        <fullName evidence="1">Uncharacterized protein</fullName>
    </submittedName>
</protein>
<evidence type="ECO:0000313" key="2">
    <source>
        <dbReference type="Proteomes" id="UP000597762"/>
    </source>
</evidence>
<name>A0A812CH50_ACAPH</name>
<organism evidence="1 2">
    <name type="scientific">Acanthosepion pharaonis</name>
    <name type="common">Pharaoh cuttlefish</name>
    <name type="synonym">Sepia pharaonis</name>
    <dbReference type="NCBI Taxonomy" id="158019"/>
    <lineage>
        <taxon>Eukaryota</taxon>
        <taxon>Metazoa</taxon>
        <taxon>Spiralia</taxon>
        <taxon>Lophotrochozoa</taxon>
        <taxon>Mollusca</taxon>
        <taxon>Cephalopoda</taxon>
        <taxon>Coleoidea</taxon>
        <taxon>Decapodiformes</taxon>
        <taxon>Sepiida</taxon>
        <taxon>Sepiina</taxon>
        <taxon>Sepiidae</taxon>
        <taxon>Acanthosepion</taxon>
    </lineage>
</organism>
<comment type="caution">
    <text evidence="1">The sequence shown here is derived from an EMBL/GenBank/DDBJ whole genome shotgun (WGS) entry which is preliminary data.</text>
</comment>
<proteinExistence type="predicted"/>
<sequence>MPLSARKATDVSSRYQLTRSGLSPDKITPTGSVVSTNPIYFFESSDMVFNFASPRLCFRKEILRRSFERILALLEAVATTSITNLYIKVYQPFCSAVEQDDSMWHEFPYAPHNRQECDTCTPHVFKIAGDAATSYAACMRNLKCTALRRHQSQPTDLNTLNTLLVEPSTPLSLVYNLQHSSLVLDLPKPLLPSSCHCILSPR</sequence>